<dbReference type="CDD" id="cd07516">
    <property type="entry name" value="HAD_Pase"/>
    <property type="match status" value="1"/>
</dbReference>
<dbReference type="NCBIfam" id="TIGR00099">
    <property type="entry name" value="Cof-subfamily"/>
    <property type="match status" value="1"/>
</dbReference>
<dbReference type="InterPro" id="IPR006379">
    <property type="entry name" value="HAD-SF_hydro_IIB"/>
</dbReference>
<evidence type="ECO:0000313" key="4">
    <source>
        <dbReference type="Proteomes" id="UP000059419"/>
    </source>
</evidence>
<dbReference type="PANTHER" id="PTHR10000">
    <property type="entry name" value="PHOSPHOSERINE PHOSPHATASE"/>
    <property type="match status" value="1"/>
</dbReference>
<dbReference type="NCBIfam" id="NF007806">
    <property type="entry name" value="PRK10513.1"/>
    <property type="match status" value="1"/>
</dbReference>
<gene>
    <name evidence="3" type="primary">yidA</name>
    <name evidence="3" type="ORF">EM595_3434</name>
</gene>
<keyword evidence="4" id="KW-1185">Reference proteome</keyword>
<name>A0A0U5GS01_9GAMM</name>
<evidence type="ECO:0000313" key="3">
    <source>
        <dbReference type="EMBL" id="CUU25665.1"/>
    </source>
</evidence>
<accession>A0A0U5GS01</accession>
<dbReference type="PATRIC" id="fig|1619313.3.peg.3562"/>
<dbReference type="STRING" id="1619313.EM595_3434"/>
<dbReference type="NCBIfam" id="TIGR01484">
    <property type="entry name" value="HAD-SF-IIB"/>
    <property type="match status" value="1"/>
</dbReference>
<dbReference type="KEGG" id="ege:EM595_3434"/>
<dbReference type="SFLD" id="SFLDG01140">
    <property type="entry name" value="C2.B:_Phosphomannomutase_and_P"/>
    <property type="match status" value="1"/>
</dbReference>
<dbReference type="Gene3D" id="3.40.50.1000">
    <property type="entry name" value="HAD superfamily/HAD-like"/>
    <property type="match status" value="1"/>
</dbReference>
<dbReference type="Pfam" id="PF08282">
    <property type="entry name" value="Hydrolase_3"/>
    <property type="match status" value="1"/>
</dbReference>
<dbReference type="AlphaFoldDB" id="A0A0U5GS01"/>
<organism evidence="3 4">
    <name type="scientific">Duffyella gerundensis</name>
    <dbReference type="NCBI Taxonomy" id="1619313"/>
    <lineage>
        <taxon>Bacteria</taxon>
        <taxon>Pseudomonadati</taxon>
        <taxon>Pseudomonadota</taxon>
        <taxon>Gammaproteobacteria</taxon>
        <taxon>Enterobacterales</taxon>
        <taxon>Erwiniaceae</taxon>
        <taxon>Duffyella</taxon>
    </lineage>
</organism>
<keyword evidence="1" id="KW-0479">Metal-binding</keyword>
<evidence type="ECO:0000256" key="1">
    <source>
        <dbReference type="ARBA" id="ARBA00022723"/>
    </source>
</evidence>
<dbReference type="Proteomes" id="UP000059419">
    <property type="component" value="Chromosome 1"/>
</dbReference>
<dbReference type="SFLD" id="SFLDS00003">
    <property type="entry name" value="Haloacid_Dehalogenase"/>
    <property type="match status" value="1"/>
</dbReference>
<dbReference type="InterPro" id="IPR000150">
    <property type="entry name" value="Cof"/>
</dbReference>
<protein>
    <submittedName>
        <fullName evidence="3">Phosphatase YidA</fullName>
        <ecNumber evidence="3">3.1.3.-</ecNumber>
    </submittedName>
</protein>
<sequence>MPKLSRQCELNRASIETNTDVNEDVMAIKLIAIDMDGTLLNPQHLITPAVKEAIARAIEQGVHIVLTTGRPLVGIQRYLMELDLQREGQYCISNNGALVHRATDGECIAEVTLTFDDYLYFEQLARELGVHFQVLDKASLYTANKDISEYTIHEASLTGIPLRYRSVEEMDRGLTFPKVMMIDSPAVLDAAIKRLPQQATANYTILKSAPYYLEILNKRVNKGEGVRVLAEQLNLSRDEVMAIGDQENDLAMLEYAGTGVAMGNAIDSVKAIAQFVTKTNMEDGVAHAIEKFVLA</sequence>
<reference evidence="4" key="1">
    <citation type="submission" date="2015-11" db="EMBL/GenBank/DDBJ databases">
        <authorList>
            <person name="Blom J."/>
        </authorList>
    </citation>
    <scope>NUCLEOTIDE SEQUENCE [LARGE SCALE GENOMIC DNA]</scope>
</reference>
<dbReference type="EMBL" id="LN907827">
    <property type="protein sequence ID" value="CUU25665.1"/>
    <property type="molecule type" value="Genomic_DNA"/>
</dbReference>
<dbReference type="PROSITE" id="PS01229">
    <property type="entry name" value="COF_2"/>
    <property type="match status" value="1"/>
</dbReference>
<keyword evidence="2 3" id="KW-0378">Hydrolase</keyword>
<dbReference type="Gene3D" id="3.30.1240.10">
    <property type="match status" value="1"/>
</dbReference>
<dbReference type="GO" id="GO:0005829">
    <property type="term" value="C:cytosol"/>
    <property type="evidence" value="ECO:0007669"/>
    <property type="project" value="TreeGrafter"/>
</dbReference>
<dbReference type="PROSITE" id="PS01228">
    <property type="entry name" value="COF_1"/>
    <property type="match status" value="1"/>
</dbReference>
<dbReference type="InterPro" id="IPR023214">
    <property type="entry name" value="HAD_sf"/>
</dbReference>
<dbReference type="InterPro" id="IPR036412">
    <property type="entry name" value="HAD-like_sf"/>
</dbReference>
<dbReference type="GO" id="GO:0000287">
    <property type="term" value="F:magnesium ion binding"/>
    <property type="evidence" value="ECO:0007669"/>
    <property type="project" value="UniProtKB-ARBA"/>
</dbReference>
<proteinExistence type="predicted"/>
<evidence type="ECO:0000256" key="2">
    <source>
        <dbReference type="ARBA" id="ARBA00022801"/>
    </source>
</evidence>
<dbReference type="EC" id="3.1.3.-" evidence="3"/>
<dbReference type="SFLD" id="SFLDG01144">
    <property type="entry name" value="C2.B.4:_PGP_Like"/>
    <property type="match status" value="1"/>
</dbReference>
<dbReference type="PANTHER" id="PTHR10000:SF8">
    <property type="entry name" value="HAD SUPERFAMILY HYDROLASE-LIKE, TYPE 3"/>
    <property type="match status" value="1"/>
</dbReference>
<dbReference type="SUPFAM" id="SSF56784">
    <property type="entry name" value="HAD-like"/>
    <property type="match status" value="1"/>
</dbReference>
<dbReference type="GO" id="GO:0016791">
    <property type="term" value="F:phosphatase activity"/>
    <property type="evidence" value="ECO:0007669"/>
    <property type="project" value="TreeGrafter"/>
</dbReference>